<name>A0ABY0NJD9_9HYPH</name>
<comment type="caution">
    <text evidence="2">The sequence shown here is derived from an EMBL/GenBank/DDBJ whole genome shotgun (WGS) entry which is preliminary data.</text>
</comment>
<proteinExistence type="predicted"/>
<evidence type="ECO:0000313" key="3">
    <source>
        <dbReference type="Proteomes" id="UP000199468"/>
    </source>
</evidence>
<feature type="compositionally biased region" description="Basic and acidic residues" evidence="1">
    <location>
        <begin position="37"/>
        <end position="48"/>
    </location>
</feature>
<dbReference type="RefSeq" id="WP_091855993.1">
    <property type="nucleotide sequence ID" value="NZ_FNBZ01000001.1"/>
</dbReference>
<dbReference type="Proteomes" id="UP000199468">
    <property type="component" value="Unassembled WGS sequence"/>
</dbReference>
<evidence type="ECO:0000313" key="2">
    <source>
        <dbReference type="EMBL" id="SDF59412.1"/>
    </source>
</evidence>
<organism evidence="2 3">
    <name type="scientific">Bosea robiniae</name>
    <dbReference type="NCBI Taxonomy" id="1036780"/>
    <lineage>
        <taxon>Bacteria</taxon>
        <taxon>Pseudomonadati</taxon>
        <taxon>Pseudomonadota</taxon>
        <taxon>Alphaproteobacteria</taxon>
        <taxon>Hyphomicrobiales</taxon>
        <taxon>Boseaceae</taxon>
        <taxon>Bosea</taxon>
    </lineage>
</organism>
<protein>
    <submittedName>
        <fullName evidence="2">Uncharacterized protein</fullName>
    </submittedName>
</protein>
<sequence length="97" mass="10371">MAQPDRKRENPALLEDERKPANAGQAAAETDPSESQRVSDRTNIHDAGSDANDTPDGLTEAEEAVRQAAEDVPVGRPLRGKTEAIPVFDRGSLPPKA</sequence>
<keyword evidence="3" id="KW-1185">Reference proteome</keyword>
<feature type="region of interest" description="Disordered" evidence="1">
    <location>
        <begin position="1"/>
        <end position="97"/>
    </location>
</feature>
<accession>A0ABY0NJD9</accession>
<feature type="compositionally biased region" description="Basic and acidic residues" evidence="1">
    <location>
        <begin position="1"/>
        <end position="20"/>
    </location>
</feature>
<evidence type="ECO:0000256" key="1">
    <source>
        <dbReference type="SAM" id="MobiDB-lite"/>
    </source>
</evidence>
<dbReference type="EMBL" id="FNBZ01000001">
    <property type="protein sequence ID" value="SDF59412.1"/>
    <property type="molecule type" value="Genomic_DNA"/>
</dbReference>
<reference evidence="2 3" key="1">
    <citation type="submission" date="2016-10" db="EMBL/GenBank/DDBJ databases">
        <authorList>
            <person name="Varghese N."/>
            <person name="Submissions S."/>
        </authorList>
    </citation>
    <scope>NUCLEOTIDE SEQUENCE [LARGE SCALE GENOMIC DNA]</scope>
    <source>
        <strain evidence="2 3">DSM 26672</strain>
    </source>
</reference>
<gene>
    <name evidence="2" type="ORF">SAMN05421844_101975</name>
</gene>